<dbReference type="PANTHER" id="PTHR10266:SF3">
    <property type="entry name" value="CYTOCHROME C1, HEME PROTEIN, MITOCHONDRIAL"/>
    <property type="match status" value="1"/>
</dbReference>
<dbReference type="OrthoDB" id="9808471at2"/>
<dbReference type="SUPFAM" id="SSF81496">
    <property type="entry name" value="Cytochrome c1 subunit of cytochrome bc1 complex (Ubiquinol-cytochrome c reductase), transmembrane anchor"/>
    <property type="match status" value="1"/>
</dbReference>
<evidence type="ECO:0000256" key="8">
    <source>
        <dbReference type="ARBA" id="ARBA00022723"/>
    </source>
</evidence>
<dbReference type="Gene3D" id="1.20.5.100">
    <property type="entry name" value="Cytochrome c1, transmembrane anchor, C-terminal"/>
    <property type="match status" value="1"/>
</dbReference>
<dbReference type="Pfam" id="PF02167">
    <property type="entry name" value="Cytochrom_C1"/>
    <property type="match status" value="1"/>
</dbReference>
<dbReference type="Proteomes" id="UP000291301">
    <property type="component" value="Unassembled WGS sequence"/>
</dbReference>
<gene>
    <name evidence="17" type="ORF">E0D97_07330</name>
</gene>
<evidence type="ECO:0000259" key="16">
    <source>
        <dbReference type="PROSITE" id="PS51007"/>
    </source>
</evidence>
<dbReference type="PROSITE" id="PS51007">
    <property type="entry name" value="CYTC"/>
    <property type="match status" value="1"/>
</dbReference>
<dbReference type="InterPro" id="IPR036909">
    <property type="entry name" value="Cyt_c-like_dom_sf"/>
</dbReference>
<dbReference type="PANTHER" id="PTHR10266">
    <property type="entry name" value="CYTOCHROME C1"/>
    <property type="match status" value="1"/>
</dbReference>
<dbReference type="RefSeq" id="WP_131567332.1">
    <property type="nucleotide sequence ID" value="NZ_JAINFK010000004.1"/>
</dbReference>
<dbReference type="GO" id="GO:0009055">
    <property type="term" value="F:electron transfer activity"/>
    <property type="evidence" value="ECO:0007669"/>
    <property type="project" value="InterPro"/>
</dbReference>
<evidence type="ECO:0000256" key="7">
    <source>
        <dbReference type="ARBA" id="ARBA00022692"/>
    </source>
</evidence>
<evidence type="ECO:0000256" key="14">
    <source>
        <dbReference type="SAM" id="Phobius"/>
    </source>
</evidence>
<proteinExistence type="inferred from homology"/>
<dbReference type="FunFam" id="1.10.760.10:FF:000011">
    <property type="entry name" value="Cytochrome c1, putative"/>
    <property type="match status" value="1"/>
</dbReference>
<organism evidence="17 18">
    <name type="scientific">Oricola cellulosilytica</name>
    <dbReference type="NCBI Taxonomy" id="1429082"/>
    <lineage>
        <taxon>Bacteria</taxon>
        <taxon>Pseudomonadati</taxon>
        <taxon>Pseudomonadota</taxon>
        <taxon>Alphaproteobacteria</taxon>
        <taxon>Hyphomicrobiales</taxon>
        <taxon>Ahrensiaceae</taxon>
        <taxon>Oricola</taxon>
    </lineage>
</organism>
<keyword evidence="7 14" id="KW-0812">Transmembrane</keyword>
<feature type="transmembrane region" description="Helical" evidence="14">
    <location>
        <begin position="255"/>
        <end position="273"/>
    </location>
</feature>
<evidence type="ECO:0000313" key="17">
    <source>
        <dbReference type="EMBL" id="TCD15336.1"/>
    </source>
</evidence>
<feature type="binding site" description="covalent" evidence="13">
    <location>
        <position position="71"/>
    </location>
    <ligand>
        <name>heme c</name>
        <dbReference type="ChEBI" id="CHEBI:61717"/>
    </ligand>
</feature>
<keyword evidence="9" id="KW-0249">Electron transport</keyword>
<keyword evidence="8 13" id="KW-0479">Metal-binding</keyword>
<keyword evidence="18" id="KW-1185">Reference proteome</keyword>
<keyword evidence="4" id="KW-0813">Transport</keyword>
<dbReference type="GO" id="GO:0046872">
    <property type="term" value="F:metal ion binding"/>
    <property type="evidence" value="ECO:0007669"/>
    <property type="project" value="UniProtKB-KW"/>
</dbReference>
<evidence type="ECO:0000256" key="2">
    <source>
        <dbReference type="ARBA" id="ARBA00006488"/>
    </source>
</evidence>
<feature type="chain" id="PRO_5020456898" description="Cytochrome c1" evidence="15">
    <location>
        <begin position="25"/>
        <end position="283"/>
    </location>
</feature>
<evidence type="ECO:0000256" key="13">
    <source>
        <dbReference type="PIRSR" id="PIRSR602326-1"/>
    </source>
</evidence>
<feature type="domain" description="Cytochrome c" evidence="16">
    <location>
        <begin position="55"/>
        <end position="245"/>
    </location>
</feature>
<dbReference type="InterPro" id="IPR002326">
    <property type="entry name" value="Cyt_c1"/>
</dbReference>
<evidence type="ECO:0000256" key="11">
    <source>
        <dbReference type="ARBA" id="ARBA00023004"/>
    </source>
</evidence>
<dbReference type="GO" id="GO:0020037">
    <property type="term" value="F:heme binding"/>
    <property type="evidence" value="ECO:0007669"/>
    <property type="project" value="InterPro"/>
</dbReference>
<name>A0A4R0PDF1_9HYPH</name>
<keyword evidence="12 14" id="KW-0472">Membrane</keyword>
<comment type="similarity">
    <text evidence="2">Belongs to the cytochrome c family.</text>
</comment>
<sequence>MKNILATIGAAGLAIAVAVSGASAAEDAETPHYPIKKPREQSWSFAGPFGTYDKGQLQRGLKVYTEVCAACHSLKRVPFRALGELGYTDEQVKSFAAAYEVEDGPNSEGEMFTRPALPTDTFPGPYSNDEEAKLANNGALPPDFSLIAKARAVERGFPKFVFDIFTQYAEGGPDYIYSLLMGYGEEPPANIEILEGLHYNPYFIAGPALAMAQPLYDESVEYDDGTPATLDQQARDVSAFLMWAAEPHLGERKEMGFRVMIFLILFAAFLYVAKRQVWSRVEH</sequence>
<dbReference type="AlphaFoldDB" id="A0A4R0PDF1"/>
<accession>A0A4R0PDF1</accession>
<evidence type="ECO:0000256" key="10">
    <source>
        <dbReference type="ARBA" id="ARBA00022989"/>
    </source>
</evidence>
<dbReference type="InterPro" id="IPR021157">
    <property type="entry name" value="Cyt_c1_TM_anchor_C"/>
</dbReference>
<dbReference type="SUPFAM" id="SSF46626">
    <property type="entry name" value="Cytochrome c"/>
    <property type="match status" value="1"/>
</dbReference>
<keyword evidence="5 13" id="KW-0349">Heme</keyword>
<keyword evidence="6" id="KW-0679">Respiratory chain</keyword>
<evidence type="ECO:0000313" key="18">
    <source>
        <dbReference type="Proteomes" id="UP000291301"/>
    </source>
</evidence>
<keyword evidence="10 14" id="KW-1133">Transmembrane helix</keyword>
<evidence type="ECO:0000256" key="1">
    <source>
        <dbReference type="ARBA" id="ARBA00004370"/>
    </source>
</evidence>
<dbReference type="GO" id="GO:0016020">
    <property type="term" value="C:membrane"/>
    <property type="evidence" value="ECO:0007669"/>
    <property type="project" value="UniProtKB-SubCell"/>
</dbReference>
<dbReference type="InterPro" id="IPR009056">
    <property type="entry name" value="Cyt_c-like_dom"/>
</dbReference>
<keyword evidence="15" id="KW-0732">Signal</keyword>
<evidence type="ECO:0000256" key="4">
    <source>
        <dbReference type="ARBA" id="ARBA00022448"/>
    </source>
</evidence>
<keyword evidence="11 13" id="KW-0408">Iron</keyword>
<evidence type="ECO:0000256" key="12">
    <source>
        <dbReference type="ARBA" id="ARBA00023136"/>
    </source>
</evidence>
<protein>
    <recommendedName>
        <fullName evidence="3">Cytochrome c1</fullName>
    </recommendedName>
</protein>
<feature type="signal peptide" evidence="15">
    <location>
        <begin position="1"/>
        <end position="24"/>
    </location>
</feature>
<comment type="subcellular location">
    <subcellularLocation>
        <location evidence="1">Membrane</location>
    </subcellularLocation>
</comment>
<dbReference type="EMBL" id="SJST01000002">
    <property type="protein sequence ID" value="TCD15336.1"/>
    <property type="molecule type" value="Genomic_DNA"/>
</dbReference>
<evidence type="ECO:0000256" key="3">
    <source>
        <dbReference type="ARBA" id="ARBA00016165"/>
    </source>
</evidence>
<evidence type="ECO:0000256" key="15">
    <source>
        <dbReference type="SAM" id="SignalP"/>
    </source>
</evidence>
<comment type="cofactor">
    <cofactor evidence="13">
        <name>heme c</name>
        <dbReference type="ChEBI" id="CHEBI:61717"/>
    </cofactor>
    <text evidence="13">Binds 1 heme c group covalently per subunit.</text>
</comment>
<evidence type="ECO:0000256" key="5">
    <source>
        <dbReference type="ARBA" id="ARBA00022617"/>
    </source>
</evidence>
<dbReference type="PRINTS" id="PR00603">
    <property type="entry name" value="CYTOCHROMEC1"/>
</dbReference>
<reference evidence="17 18" key="1">
    <citation type="journal article" date="2015" name="Antonie Van Leeuwenhoek">
        <title>Oricola cellulosilytica gen. nov., sp. nov., a cellulose-degrading bacterium of the family Phyllobacteriaceae isolated from surface seashore water, and emended descriptions of Mesorhizobium loti and Phyllobacterium myrsinacearum.</title>
        <authorList>
            <person name="Hameed A."/>
            <person name="Shahina M."/>
            <person name="Lai W.A."/>
            <person name="Lin S.Y."/>
            <person name="Young L.S."/>
            <person name="Liu Y.C."/>
            <person name="Hsu Y.H."/>
            <person name="Young C.C."/>
        </authorList>
    </citation>
    <scope>NUCLEOTIDE SEQUENCE [LARGE SCALE GENOMIC DNA]</scope>
    <source>
        <strain evidence="17 18">KCTC 52183</strain>
    </source>
</reference>
<feature type="binding site" description="covalent" evidence="13">
    <location>
        <position position="72"/>
    </location>
    <ligand>
        <name>heme c</name>
        <dbReference type="ChEBI" id="CHEBI:61717"/>
    </ligand>
</feature>
<dbReference type="Gene3D" id="1.10.760.10">
    <property type="entry name" value="Cytochrome c-like domain"/>
    <property type="match status" value="1"/>
</dbReference>
<evidence type="ECO:0000256" key="6">
    <source>
        <dbReference type="ARBA" id="ARBA00022660"/>
    </source>
</evidence>
<feature type="binding site" description="covalent" evidence="13">
    <location>
        <position position="211"/>
    </location>
    <ligand>
        <name>heme c</name>
        <dbReference type="ChEBI" id="CHEBI:61717"/>
    </ligand>
</feature>
<feature type="binding site" description="covalent" evidence="13">
    <location>
        <position position="68"/>
    </location>
    <ligand>
        <name>heme c</name>
        <dbReference type="ChEBI" id="CHEBI:61717"/>
    </ligand>
</feature>
<evidence type="ECO:0000256" key="9">
    <source>
        <dbReference type="ARBA" id="ARBA00022982"/>
    </source>
</evidence>
<comment type="caution">
    <text evidence="17">The sequence shown here is derived from an EMBL/GenBank/DDBJ whole genome shotgun (WGS) entry which is preliminary data.</text>
</comment>